<keyword evidence="1" id="KW-0808">Transferase</keyword>
<keyword evidence="3" id="KW-0418">Kinase</keyword>
<feature type="domain" description="DAGKc" evidence="5">
    <location>
        <begin position="11"/>
        <end position="142"/>
    </location>
</feature>
<organism evidence="6 7">
    <name type="scientific">Prosthecodimorpha hirschii</name>
    <dbReference type="NCBI Taxonomy" id="665126"/>
    <lineage>
        <taxon>Bacteria</taxon>
        <taxon>Pseudomonadati</taxon>
        <taxon>Pseudomonadota</taxon>
        <taxon>Alphaproteobacteria</taxon>
        <taxon>Hyphomicrobiales</taxon>
        <taxon>Ancalomicrobiaceae</taxon>
        <taxon>Prosthecodimorpha</taxon>
    </lineage>
</organism>
<dbReference type="GO" id="GO:0005524">
    <property type="term" value="F:ATP binding"/>
    <property type="evidence" value="ECO:0007669"/>
    <property type="project" value="UniProtKB-KW"/>
</dbReference>
<dbReference type="Proteomes" id="UP000048984">
    <property type="component" value="Unassembled WGS sequence"/>
</dbReference>
<dbReference type="InterPro" id="IPR045540">
    <property type="entry name" value="YegS/DAGK_C"/>
</dbReference>
<comment type="caution">
    <text evidence="6">The sequence shown here is derived from an EMBL/GenBank/DDBJ whole genome shotgun (WGS) entry which is preliminary data.</text>
</comment>
<evidence type="ECO:0000256" key="3">
    <source>
        <dbReference type="ARBA" id="ARBA00022777"/>
    </source>
</evidence>
<dbReference type="Pfam" id="PF19279">
    <property type="entry name" value="YegS_C"/>
    <property type="match status" value="1"/>
</dbReference>
<dbReference type="InterPro" id="IPR050187">
    <property type="entry name" value="Lipid_Phosphate_FormReg"/>
</dbReference>
<dbReference type="GO" id="GO:0005886">
    <property type="term" value="C:plasma membrane"/>
    <property type="evidence" value="ECO:0007669"/>
    <property type="project" value="TreeGrafter"/>
</dbReference>
<dbReference type="Gene3D" id="2.60.200.40">
    <property type="match status" value="1"/>
</dbReference>
<keyword evidence="2" id="KW-0547">Nucleotide-binding</keyword>
<dbReference type="STRING" id="665126.ABB55_20245"/>
<dbReference type="InterPro" id="IPR017438">
    <property type="entry name" value="ATP-NAD_kinase_N"/>
</dbReference>
<dbReference type="PANTHER" id="PTHR12358:SF106">
    <property type="entry name" value="LIPID KINASE YEGS"/>
    <property type="match status" value="1"/>
</dbReference>
<reference evidence="6 7" key="2">
    <citation type="submission" date="2015-10" db="EMBL/GenBank/DDBJ databases">
        <title>Draft Genome Sequence of Prosthecomicrobium hirschii ATCC 27832.</title>
        <authorList>
            <person name="Daniel J."/>
            <person name="Givan S.A."/>
            <person name="Brun Y.V."/>
            <person name="Brown P.J."/>
        </authorList>
    </citation>
    <scope>NUCLEOTIDE SEQUENCE [LARGE SCALE GENOMIC DNA]</scope>
    <source>
        <strain evidence="6 7">16</strain>
    </source>
</reference>
<dbReference type="SUPFAM" id="SSF111331">
    <property type="entry name" value="NAD kinase/diacylglycerol kinase-like"/>
    <property type="match status" value="1"/>
</dbReference>
<dbReference type="Pfam" id="PF00781">
    <property type="entry name" value="DAGK_cat"/>
    <property type="match status" value="1"/>
</dbReference>
<reference evidence="6 7" key="1">
    <citation type="submission" date="2015-09" db="EMBL/GenBank/DDBJ databases">
        <authorList>
            <consortium name="Swine Surveillance"/>
        </authorList>
    </citation>
    <scope>NUCLEOTIDE SEQUENCE [LARGE SCALE GENOMIC DNA]</scope>
    <source>
        <strain evidence="6 7">16</strain>
    </source>
</reference>
<evidence type="ECO:0000259" key="5">
    <source>
        <dbReference type="PROSITE" id="PS50146"/>
    </source>
</evidence>
<dbReference type="AlphaFoldDB" id="A0A0N8GFG5"/>
<evidence type="ECO:0000256" key="1">
    <source>
        <dbReference type="ARBA" id="ARBA00022679"/>
    </source>
</evidence>
<dbReference type="EMBL" id="LJYW01000001">
    <property type="protein sequence ID" value="KPL54257.1"/>
    <property type="molecule type" value="Genomic_DNA"/>
</dbReference>
<evidence type="ECO:0000313" key="6">
    <source>
        <dbReference type="EMBL" id="KPL54257.1"/>
    </source>
</evidence>
<dbReference type="InterPro" id="IPR016064">
    <property type="entry name" value="NAD/diacylglycerol_kinase_sf"/>
</dbReference>
<dbReference type="PROSITE" id="PS50146">
    <property type="entry name" value="DAGK"/>
    <property type="match status" value="1"/>
</dbReference>
<dbReference type="GO" id="GO:0016301">
    <property type="term" value="F:kinase activity"/>
    <property type="evidence" value="ECO:0007669"/>
    <property type="project" value="UniProtKB-KW"/>
</dbReference>
<name>A0A0N8GFG5_9HYPH</name>
<evidence type="ECO:0000256" key="2">
    <source>
        <dbReference type="ARBA" id="ARBA00022741"/>
    </source>
</evidence>
<keyword evidence="4" id="KW-0067">ATP-binding</keyword>
<evidence type="ECO:0000256" key="4">
    <source>
        <dbReference type="ARBA" id="ARBA00022840"/>
    </source>
</evidence>
<dbReference type="InterPro" id="IPR001206">
    <property type="entry name" value="Diacylglycerol_kinase_cat_dom"/>
</dbReference>
<proteinExistence type="predicted"/>
<accession>A0A0N8GFG5</accession>
<dbReference type="Gene3D" id="3.40.50.10330">
    <property type="entry name" value="Probable inorganic polyphosphate/atp-NAD kinase, domain 1"/>
    <property type="match status" value="1"/>
</dbReference>
<dbReference type="SMART" id="SM00046">
    <property type="entry name" value="DAGKc"/>
    <property type="match status" value="1"/>
</dbReference>
<keyword evidence="7" id="KW-1185">Reference proteome</keyword>
<evidence type="ECO:0000313" key="7">
    <source>
        <dbReference type="Proteomes" id="UP000048984"/>
    </source>
</evidence>
<dbReference type="PANTHER" id="PTHR12358">
    <property type="entry name" value="SPHINGOSINE KINASE"/>
    <property type="match status" value="1"/>
</dbReference>
<gene>
    <name evidence="6" type="ORF">ABB55_20245</name>
</gene>
<sequence>MAAMGEALGRTGRQRALLVANPAAGGYRAGRIAAVAQALRARGIETETRLTAAPGDLERIAADPATTADVILAAGGDGTINEAVAGLLARPGTRPHLALVPAGTANVLAYELGLSARPARIAAAVATGRTAPLHTGRANGRAFMLMVSAGFDADVVHAVDPAAKRRWKQLAFVATAFRRGFARRNQPDLTVVADGRAIRCRLAVVAKAIHYGGPFRIAPGAGTTRPGLHLVALLKDDPWSLIRAGAALILGRLDRSPIALVIPVTECRIDAAAPVPVQIDGEAFGFTPVAVETVAEILRVVVPEAGPRT</sequence>
<protein>
    <recommendedName>
        <fullName evidence="5">DAGKc domain-containing protein</fullName>
    </recommendedName>
</protein>